<evidence type="ECO:0008006" key="3">
    <source>
        <dbReference type="Google" id="ProtNLM"/>
    </source>
</evidence>
<reference evidence="1 2" key="1">
    <citation type="journal article" date="2015" name="Nature">
        <title>rRNA introns, odd ribosomes, and small enigmatic genomes across a large radiation of phyla.</title>
        <authorList>
            <person name="Brown C.T."/>
            <person name="Hug L.A."/>
            <person name="Thomas B.C."/>
            <person name="Sharon I."/>
            <person name="Castelle C.J."/>
            <person name="Singh A."/>
            <person name="Wilkins M.J."/>
            <person name="Williams K.H."/>
            <person name="Banfield J.F."/>
        </authorList>
    </citation>
    <scope>NUCLEOTIDE SEQUENCE [LARGE SCALE GENOMIC DNA]</scope>
</reference>
<accession>A0A0G1FQ97</accession>
<gene>
    <name evidence="1" type="ORF">UW07_C0010G0013</name>
</gene>
<dbReference type="AlphaFoldDB" id="A0A0G1FQ97"/>
<dbReference type="Gene3D" id="2.40.30.10">
    <property type="entry name" value="Translation factors"/>
    <property type="match status" value="1"/>
</dbReference>
<dbReference type="InterPro" id="IPR009000">
    <property type="entry name" value="Transl_B-barrel_sf"/>
</dbReference>
<proteinExistence type="predicted"/>
<sequence>MAQKEIGKVNHWYDKAQVAVVKLSGGIKVGDKIKVQKGDSEFEETVSSMQVDHKAVSSGKKGDEVAIRLSQKTKEGAVIYSAE</sequence>
<evidence type="ECO:0000313" key="2">
    <source>
        <dbReference type="Proteomes" id="UP000033831"/>
    </source>
</evidence>
<protein>
    <recommendedName>
        <fullName evidence="3">Translation elongation factor-like protein</fullName>
    </recommendedName>
</protein>
<dbReference type="SUPFAM" id="SSF50447">
    <property type="entry name" value="Translation proteins"/>
    <property type="match status" value="1"/>
</dbReference>
<evidence type="ECO:0000313" key="1">
    <source>
        <dbReference type="EMBL" id="KKT24656.1"/>
    </source>
</evidence>
<dbReference type="EMBL" id="LCGX01000010">
    <property type="protein sequence ID" value="KKT24656.1"/>
    <property type="molecule type" value="Genomic_DNA"/>
</dbReference>
<dbReference type="Proteomes" id="UP000033831">
    <property type="component" value="Unassembled WGS sequence"/>
</dbReference>
<organism evidence="1 2">
    <name type="scientific">Candidatus Nomurabacteria bacterium GW2011_GWF2_43_8</name>
    <dbReference type="NCBI Taxonomy" id="1618779"/>
    <lineage>
        <taxon>Bacteria</taxon>
        <taxon>Candidatus Nomuraibacteriota</taxon>
    </lineage>
</organism>
<comment type="caution">
    <text evidence="1">The sequence shown here is derived from an EMBL/GenBank/DDBJ whole genome shotgun (WGS) entry which is preliminary data.</text>
</comment>
<name>A0A0G1FQ97_9BACT</name>